<dbReference type="EMBL" id="LR796595">
    <property type="protein sequence ID" value="CAB4153501.1"/>
    <property type="molecule type" value="Genomic_DNA"/>
</dbReference>
<reference evidence="3" key="1">
    <citation type="submission" date="2020-04" db="EMBL/GenBank/DDBJ databases">
        <authorList>
            <person name="Chiriac C."/>
            <person name="Salcher M."/>
            <person name="Ghai R."/>
            <person name="Kavagutti S V."/>
        </authorList>
    </citation>
    <scope>NUCLEOTIDE SEQUENCE</scope>
</reference>
<sequence>MANLEVEFGADISQLRDKLAEAQVLLENLKKQKSTDFKLGLDVTNLQKQINDAKTNISSLTGQIKSNASALDNHSKATANGSNTLMQFSRIAQDAPYGIMGIGNNLTATAESFGYLAKSSGGAGNALKAVFSSLNGIGGVLLGVSLVTTALTLMSQNGLTVSDVYDKLTGNFSGFANALKEASKEATLSALEETNSLKGLIAIAQDDAQSKKMRLQAVDQLQKTYPNYFGNLSKEEIMYGNLKGVVDEVTKALINKALAEKLSEKAAEPTLKLWEANARLIKQRDEAAKAEAAYQKAAKNPAAAQSMQFYASASARATQRLQETRGEVIALNKEVANYENAITMASQKAAKVILKPGASAKEPKVKKEAFKKDTEFDKNAEAAMQGRYDIEAGIIKRGEEAKYKEMLKGQQAQQGLADQTSRIALAGAAAEEAARLKTIEGLRSDLAVEMILLKSHLDNKLITQQQYDLMAQEQRLKSIEAQRALVPEHQIISDAIVGTIQNMGTALGEALASGADVAQSMGNALLQGLGGLLSAMGDHLIKIGTAAVLAGTVMKLFGTVAGVGAGLAAIAGGILLKGIGGAIAAKGNQKTAGASNGTDGMTNQRGSVSSGADVSSPTSSVSSGGSFSNGGGTVVFEIAGQKLIGVLNNTLQGNLRLGGSGLAG</sequence>
<feature type="compositionally biased region" description="Low complexity" evidence="2">
    <location>
        <begin position="606"/>
        <end position="626"/>
    </location>
</feature>
<evidence type="ECO:0000256" key="2">
    <source>
        <dbReference type="SAM" id="MobiDB-lite"/>
    </source>
</evidence>
<feature type="coiled-coil region" evidence="1">
    <location>
        <begin position="12"/>
        <end position="63"/>
    </location>
</feature>
<gene>
    <name evidence="3" type="ORF">UFOVP638_3</name>
</gene>
<organism evidence="3">
    <name type="scientific">uncultured Caudovirales phage</name>
    <dbReference type="NCBI Taxonomy" id="2100421"/>
    <lineage>
        <taxon>Viruses</taxon>
        <taxon>Duplodnaviria</taxon>
        <taxon>Heunggongvirae</taxon>
        <taxon>Uroviricota</taxon>
        <taxon>Caudoviricetes</taxon>
        <taxon>Peduoviridae</taxon>
        <taxon>Maltschvirus</taxon>
        <taxon>Maltschvirus maltsch</taxon>
    </lineage>
</organism>
<feature type="compositionally biased region" description="Polar residues" evidence="2">
    <location>
        <begin position="592"/>
        <end position="605"/>
    </location>
</feature>
<feature type="region of interest" description="Disordered" evidence="2">
    <location>
        <begin position="592"/>
        <end position="626"/>
    </location>
</feature>
<proteinExistence type="predicted"/>
<accession>A0A6J5N645</accession>
<evidence type="ECO:0000313" key="3">
    <source>
        <dbReference type="EMBL" id="CAB4153501.1"/>
    </source>
</evidence>
<protein>
    <submittedName>
        <fullName evidence="3">Uncharacterized protein</fullName>
    </submittedName>
</protein>
<name>A0A6J5N645_9CAUD</name>
<keyword evidence="1" id="KW-0175">Coiled coil</keyword>
<feature type="coiled-coil region" evidence="1">
    <location>
        <begin position="280"/>
        <end position="348"/>
    </location>
</feature>
<evidence type="ECO:0000256" key="1">
    <source>
        <dbReference type="SAM" id="Coils"/>
    </source>
</evidence>